<dbReference type="PANTHER" id="PTHR19376">
    <property type="entry name" value="DNA-DIRECTED RNA POLYMERASE"/>
    <property type="match status" value="1"/>
</dbReference>
<name>A0ABW0NU29_9MICO</name>
<evidence type="ECO:0000256" key="8">
    <source>
        <dbReference type="ARBA" id="ARBA00048552"/>
    </source>
</evidence>
<keyword evidence="9" id="KW-0862">Zinc</keyword>
<keyword evidence="9" id="KW-0460">Magnesium</keyword>
<evidence type="ECO:0000256" key="10">
    <source>
        <dbReference type="RuleBase" id="RU004279"/>
    </source>
</evidence>
<keyword evidence="14" id="KW-1185">Reference proteome</keyword>
<dbReference type="PANTHER" id="PTHR19376:SF54">
    <property type="entry name" value="DNA-DIRECTED RNA POLYMERASE SUBUNIT BETA"/>
    <property type="match status" value="1"/>
</dbReference>
<dbReference type="SUPFAM" id="SSF64484">
    <property type="entry name" value="beta and beta-prime subunits of DNA dependent RNA-polymerase"/>
    <property type="match status" value="1"/>
</dbReference>
<organism evidence="13 14">
    <name type="scientific">Lysinimonas soli</name>
    <dbReference type="NCBI Taxonomy" id="1074233"/>
    <lineage>
        <taxon>Bacteria</taxon>
        <taxon>Bacillati</taxon>
        <taxon>Actinomycetota</taxon>
        <taxon>Actinomycetes</taxon>
        <taxon>Micrococcales</taxon>
        <taxon>Microbacteriaceae</taxon>
        <taxon>Lysinimonas</taxon>
    </lineage>
</organism>
<evidence type="ECO:0000256" key="6">
    <source>
        <dbReference type="ARBA" id="ARBA00022723"/>
    </source>
</evidence>
<feature type="binding site" evidence="9">
    <location>
        <position position="953"/>
    </location>
    <ligand>
        <name>Zn(2+)</name>
        <dbReference type="ChEBI" id="CHEBI:29105"/>
        <label>2</label>
    </ligand>
</feature>
<dbReference type="Gene3D" id="1.10.40.90">
    <property type="match status" value="1"/>
</dbReference>
<dbReference type="GO" id="GO:0000428">
    <property type="term" value="C:DNA-directed RNA polymerase complex"/>
    <property type="evidence" value="ECO:0007669"/>
    <property type="project" value="UniProtKB-KW"/>
</dbReference>
<comment type="function">
    <text evidence="1 9 10">DNA-dependent RNA polymerase catalyzes the transcription of DNA into RNA using the four ribonucleoside triphosphates as substrates.</text>
</comment>
<dbReference type="NCBIfam" id="TIGR02386">
    <property type="entry name" value="rpoC_TIGR"/>
    <property type="match status" value="1"/>
</dbReference>
<feature type="binding site" evidence="9">
    <location>
        <position position="62"/>
    </location>
    <ligand>
        <name>Zn(2+)</name>
        <dbReference type="ChEBI" id="CHEBI:29105"/>
        <label>1</label>
    </ligand>
</feature>
<feature type="binding site" evidence="9">
    <location>
        <position position="75"/>
    </location>
    <ligand>
        <name>Zn(2+)</name>
        <dbReference type="ChEBI" id="CHEBI:29105"/>
        <label>1</label>
    </ligand>
</feature>
<dbReference type="NCBIfam" id="NF011498">
    <property type="entry name" value="PRK14906.1"/>
    <property type="match status" value="1"/>
</dbReference>
<dbReference type="Gene3D" id="2.40.50.100">
    <property type="match status" value="1"/>
</dbReference>
<dbReference type="Gene3D" id="4.10.860.120">
    <property type="entry name" value="RNA polymerase II, clamp domain"/>
    <property type="match status" value="1"/>
</dbReference>
<dbReference type="HAMAP" id="MF_01322">
    <property type="entry name" value="RNApol_bact_RpoC"/>
    <property type="match status" value="1"/>
</dbReference>
<evidence type="ECO:0000256" key="9">
    <source>
        <dbReference type="HAMAP-Rule" id="MF_01322"/>
    </source>
</evidence>
<dbReference type="GO" id="GO:0003899">
    <property type="term" value="F:DNA-directed RNA polymerase activity"/>
    <property type="evidence" value="ECO:0007669"/>
    <property type="project" value="UniProtKB-EC"/>
</dbReference>
<gene>
    <name evidence="9" type="primary">rpoC</name>
    <name evidence="13" type="ORF">ACFPJ4_10955</name>
</gene>
<dbReference type="InterPro" id="IPR007080">
    <property type="entry name" value="RNA_pol_Rpb1_1"/>
</dbReference>
<dbReference type="EMBL" id="JBHSMG010000002">
    <property type="protein sequence ID" value="MFC5502757.1"/>
    <property type="molecule type" value="Genomic_DNA"/>
</dbReference>
<protein>
    <recommendedName>
        <fullName evidence="9">DNA-directed RNA polymerase subunit beta'</fullName>
        <shortName evidence="9">RNAP subunit beta'</shortName>
        <ecNumber evidence="9">2.7.7.6</ecNumber>
    </recommendedName>
    <alternativeName>
        <fullName evidence="9">RNA polymerase subunit beta'</fullName>
    </alternativeName>
    <alternativeName>
        <fullName evidence="9">Transcriptase subunit beta'</fullName>
    </alternativeName>
</protein>
<comment type="cofactor">
    <cofactor evidence="9">
        <name>Mg(2+)</name>
        <dbReference type="ChEBI" id="CHEBI:18420"/>
    </cofactor>
    <text evidence="9">Binds 1 Mg(2+) ion per subunit.</text>
</comment>
<evidence type="ECO:0000256" key="4">
    <source>
        <dbReference type="ARBA" id="ARBA00022679"/>
    </source>
</evidence>
<dbReference type="InterPro" id="IPR007083">
    <property type="entry name" value="RNA_pol_Rpb1_4"/>
</dbReference>
<dbReference type="Pfam" id="PF00623">
    <property type="entry name" value="RNA_pol_Rpb1_2"/>
    <property type="match status" value="1"/>
</dbReference>
<reference evidence="14" key="1">
    <citation type="journal article" date="2019" name="Int. J. Syst. Evol. Microbiol.">
        <title>The Global Catalogue of Microorganisms (GCM) 10K type strain sequencing project: providing services to taxonomists for standard genome sequencing and annotation.</title>
        <authorList>
            <consortium name="The Broad Institute Genomics Platform"/>
            <consortium name="The Broad Institute Genome Sequencing Center for Infectious Disease"/>
            <person name="Wu L."/>
            <person name="Ma J."/>
        </authorList>
    </citation>
    <scope>NUCLEOTIDE SEQUENCE [LARGE SCALE GENOMIC DNA]</scope>
    <source>
        <strain evidence="14">CGMCC 4.6997</strain>
    </source>
</reference>
<sequence length="1293" mass="142725">MIDATTFDQLRIGLATSADIRAWSYGEVKKPETINYRTLKPEKDGLFGEQIFGPSRDWECSCGKYKRVRFKGIVCERCGVEVTKSSVRRERMGHIELAAPVTHIWYFKGVPSRLGYLLDMAPKDLEKVIYFAAYMVISVDEDGRHADLPGLENEMNLEIKQLEQQRDDAIATRLVALETDLAALEDEGAKADQKRKVKDSAEKEMGQVRKSFDEQIAQLQRVWEDFRTLKVGDLKPEDSVFHELQDRYGLYFEAYMGAESIQKRLEAFDLAAESELLHEQIATGKGQKKIRAIKRLRVVNSFLQTGNSPAAMVLDVVPVIPPELRPMVQLDGGRFATSDLNDLYRRVINRNNRLRRLLDLGAPEIIVNNEKRMLQEAVDALFDNGRRGRPVTGTGNRALKSLSDMLKGKQGRFRQNLLGKRVDYSGRSVIIVGPQLKLHQCGLPKQMALELFKPFVIKRLIDLSHAQNIKSAKRMVERSRPQVWDVLEEIIRERPVLLNRAPTLHRLGIQAFEPQLVEGKAIQLHPLVCAAFNADFDGDQMAVHLPLSVEAQAEARILMLASNNILKPSDGRPVTLPTQDMIIGLHHLTTIKEGAAGEGRAFSSIAEAILAKDQGSLDLNAVVRIRLEGVYLPEDVAPEGFVQGSTVLLTTSLGRALFNETLPVDYPYVEAVADKGKMSSIVNDLAERYPKVEVAAALDRIKDAGFYWATRSGVTVALSDVITPKDKPEIVARHEKRAAKVQGEFDKGLIDDASRRRELIDIWTEATNEVAASMQAAFPKDNNIFRMVSSGARGNWLQVRNIAGIRGLVSNPKGETIPRPIISSYREGLSVAEYFIATHGARKGLADTALRTADSGYLTRRLVDVSQDVIIREDDCGTSKGLELRIAVKLDDGTLVRDENVENSVYARSLAEDAVDAKGKVVAEAGSDVGDVLIDKLMVAGVEVVKVRSVLTCESAVGVCAACYGRSLATGKLVDIGEAVGIIAAQSIGEPGTQLTMRTFHFGGSASADDITQGLPRVTELFEARTPKGASPIAEAAGRVTIEDTDRSRRVILTPDNGDEPHIYPVLKRATLLIEDGQHVELGQQFVIGNLDPKEVLRVQGVRAVQLHLVDGVQGVYRSQGVPIHDKHIEVIVRQMLRKVTVVEHGDTDLLPGELVDRSKYNEINRATLTEGKKTASARQEVMGITKASLATESWLSAASFQETTRVLTQAAMEGKSDPLVGLKENVIIGQLIPAGTGLTKYRNVTVEATEEAKAERYPNRIFTDDSVFSESDLSFVDFDSFSSDDFTPGTYS</sequence>
<dbReference type="InterPro" id="IPR042102">
    <property type="entry name" value="RNA_pol_Rpb1_3_sf"/>
</dbReference>
<comment type="cofactor">
    <cofactor evidence="9">
        <name>Zn(2+)</name>
        <dbReference type="ChEBI" id="CHEBI:29105"/>
    </cofactor>
    <text evidence="9">Binds 2 Zn(2+) ions per subunit.</text>
</comment>
<dbReference type="InterPro" id="IPR007066">
    <property type="entry name" value="RNA_pol_Rpb1_3"/>
</dbReference>
<dbReference type="InterPro" id="IPR006592">
    <property type="entry name" value="RNA_pol_N"/>
</dbReference>
<keyword evidence="4 9" id="KW-0808">Transferase</keyword>
<feature type="binding site" evidence="9">
    <location>
        <position position="539"/>
    </location>
    <ligand>
        <name>Mg(2+)</name>
        <dbReference type="ChEBI" id="CHEBI:18420"/>
    </ligand>
</feature>
<dbReference type="EC" id="2.7.7.6" evidence="9"/>
<dbReference type="Gene3D" id="1.10.1790.20">
    <property type="match status" value="1"/>
</dbReference>
<keyword evidence="6 9" id="KW-0479">Metal-binding</keyword>
<keyword evidence="7 9" id="KW-0804">Transcription</keyword>
<dbReference type="InterPro" id="IPR007081">
    <property type="entry name" value="RNA_pol_Rpb1_5"/>
</dbReference>
<dbReference type="InterPro" id="IPR044893">
    <property type="entry name" value="RNA_pol_Rpb1_clamp_domain"/>
</dbReference>
<feature type="domain" description="RNA polymerase N-terminal" evidence="12">
    <location>
        <begin position="310"/>
        <end position="589"/>
    </location>
</feature>
<dbReference type="Pfam" id="PF05000">
    <property type="entry name" value="RNA_pol_Rpb1_4"/>
    <property type="match status" value="1"/>
</dbReference>
<dbReference type="CDD" id="cd02655">
    <property type="entry name" value="RNAP_beta'_C"/>
    <property type="match status" value="1"/>
</dbReference>
<dbReference type="Gene3D" id="1.10.150.390">
    <property type="match status" value="1"/>
</dbReference>
<evidence type="ECO:0000256" key="1">
    <source>
        <dbReference type="ARBA" id="ARBA00004026"/>
    </source>
</evidence>
<feature type="binding site" evidence="9">
    <location>
        <position position="960"/>
    </location>
    <ligand>
        <name>Zn(2+)</name>
        <dbReference type="ChEBI" id="CHEBI:29105"/>
        <label>2</label>
    </ligand>
</feature>
<comment type="similarity">
    <text evidence="2 9 10">Belongs to the RNA polymerase beta' chain family.</text>
</comment>
<feature type="binding site" evidence="9">
    <location>
        <position position="537"/>
    </location>
    <ligand>
        <name>Mg(2+)</name>
        <dbReference type="ChEBI" id="CHEBI:18420"/>
    </ligand>
</feature>
<feature type="binding site" evidence="9">
    <location>
        <position position="535"/>
    </location>
    <ligand>
        <name>Mg(2+)</name>
        <dbReference type="ChEBI" id="CHEBI:18420"/>
    </ligand>
</feature>
<comment type="caution">
    <text evidence="13">The sequence shown here is derived from an EMBL/GenBank/DDBJ whole genome shotgun (WGS) entry which is preliminary data.</text>
</comment>
<evidence type="ECO:0000256" key="2">
    <source>
        <dbReference type="ARBA" id="ARBA00006460"/>
    </source>
</evidence>
<evidence type="ECO:0000256" key="11">
    <source>
        <dbReference type="SAM" id="Coils"/>
    </source>
</evidence>
<feature type="binding site" evidence="9">
    <location>
        <position position="963"/>
    </location>
    <ligand>
        <name>Zn(2+)</name>
        <dbReference type="ChEBI" id="CHEBI:29105"/>
        <label>2</label>
    </ligand>
</feature>
<evidence type="ECO:0000259" key="12">
    <source>
        <dbReference type="SMART" id="SM00663"/>
    </source>
</evidence>
<evidence type="ECO:0000256" key="5">
    <source>
        <dbReference type="ARBA" id="ARBA00022695"/>
    </source>
</evidence>
<feature type="binding site" evidence="9">
    <location>
        <position position="60"/>
    </location>
    <ligand>
        <name>Zn(2+)</name>
        <dbReference type="ChEBI" id="CHEBI:29105"/>
        <label>1</label>
    </ligand>
</feature>
<feature type="binding site" evidence="9">
    <location>
        <position position="78"/>
    </location>
    <ligand>
        <name>Zn(2+)</name>
        <dbReference type="ChEBI" id="CHEBI:29105"/>
        <label>1</label>
    </ligand>
</feature>
<dbReference type="Gene3D" id="2.40.40.20">
    <property type="match status" value="1"/>
</dbReference>
<keyword evidence="11" id="KW-0175">Coiled coil</keyword>
<dbReference type="SMART" id="SM00663">
    <property type="entry name" value="RPOLA_N"/>
    <property type="match status" value="1"/>
</dbReference>
<evidence type="ECO:0000313" key="14">
    <source>
        <dbReference type="Proteomes" id="UP001596039"/>
    </source>
</evidence>
<proteinExistence type="inferred from homology"/>
<evidence type="ECO:0000256" key="3">
    <source>
        <dbReference type="ARBA" id="ARBA00022478"/>
    </source>
</evidence>
<comment type="catalytic activity">
    <reaction evidence="8 9 10">
        <text>RNA(n) + a ribonucleoside 5'-triphosphate = RNA(n+1) + diphosphate</text>
        <dbReference type="Rhea" id="RHEA:21248"/>
        <dbReference type="Rhea" id="RHEA-COMP:14527"/>
        <dbReference type="Rhea" id="RHEA-COMP:17342"/>
        <dbReference type="ChEBI" id="CHEBI:33019"/>
        <dbReference type="ChEBI" id="CHEBI:61557"/>
        <dbReference type="ChEBI" id="CHEBI:140395"/>
        <dbReference type="EC" id="2.7.7.6"/>
    </reaction>
</comment>
<dbReference type="InterPro" id="IPR038120">
    <property type="entry name" value="Rpb1_funnel_sf"/>
</dbReference>
<dbReference type="Gene3D" id="1.10.132.30">
    <property type="match status" value="1"/>
</dbReference>
<dbReference type="InterPro" id="IPR012754">
    <property type="entry name" value="DNA-dir_RpoC_beta_prime_bact"/>
</dbReference>
<comment type="subunit">
    <text evidence="9">The RNAP catalytic core consists of 2 alpha, 1 beta, 1 beta' and 1 omega subunit. When a sigma factor is associated with the core the holoenzyme is formed, which can initiate transcription.</text>
</comment>
<dbReference type="RefSeq" id="WP_386740454.1">
    <property type="nucleotide sequence ID" value="NZ_JBHSMG010000002.1"/>
</dbReference>
<keyword evidence="5 9" id="KW-0548">Nucleotidyltransferase</keyword>
<dbReference type="Gene3D" id="1.10.274.100">
    <property type="entry name" value="RNA polymerase Rpb1, domain 3"/>
    <property type="match status" value="1"/>
</dbReference>
<dbReference type="InterPro" id="IPR045867">
    <property type="entry name" value="DNA-dir_RpoC_beta_prime"/>
</dbReference>
<dbReference type="InterPro" id="IPR000722">
    <property type="entry name" value="RNA_pol_asu"/>
</dbReference>
<evidence type="ECO:0000313" key="13">
    <source>
        <dbReference type="EMBL" id="MFC5502757.1"/>
    </source>
</evidence>
<dbReference type="Pfam" id="PF04998">
    <property type="entry name" value="RNA_pol_Rpb1_5"/>
    <property type="match status" value="1"/>
</dbReference>
<dbReference type="Proteomes" id="UP001596039">
    <property type="component" value="Unassembled WGS sequence"/>
</dbReference>
<dbReference type="Pfam" id="PF04997">
    <property type="entry name" value="RNA_pol_Rpb1_1"/>
    <property type="match status" value="1"/>
</dbReference>
<feature type="coiled-coil region" evidence="11">
    <location>
        <begin position="148"/>
        <end position="204"/>
    </location>
</feature>
<evidence type="ECO:0000256" key="7">
    <source>
        <dbReference type="ARBA" id="ARBA00023163"/>
    </source>
</evidence>
<dbReference type="CDD" id="cd01609">
    <property type="entry name" value="RNAP_beta'_N"/>
    <property type="match status" value="1"/>
</dbReference>
<keyword evidence="3 9" id="KW-0240">DNA-directed RNA polymerase</keyword>
<dbReference type="Pfam" id="PF04983">
    <property type="entry name" value="RNA_pol_Rpb1_3"/>
    <property type="match status" value="1"/>
</dbReference>
<feature type="binding site" evidence="9">
    <location>
        <position position="876"/>
    </location>
    <ligand>
        <name>Zn(2+)</name>
        <dbReference type="ChEBI" id="CHEBI:29105"/>
        <label>2</label>
    </ligand>
</feature>
<accession>A0ABW0NU29</accession>